<evidence type="ECO:0000259" key="4">
    <source>
        <dbReference type="SMART" id="SM01008"/>
    </source>
</evidence>
<dbReference type="SMART" id="SM01008">
    <property type="entry name" value="Ald_Xan_dh_C"/>
    <property type="match status" value="1"/>
</dbReference>
<dbReference type="InterPro" id="IPR016208">
    <property type="entry name" value="Ald_Oxase/xanthine_DH-like"/>
</dbReference>
<evidence type="ECO:0000256" key="3">
    <source>
        <dbReference type="SAM" id="MobiDB-lite"/>
    </source>
</evidence>
<evidence type="ECO:0000313" key="6">
    <source>
        <dbReference type="Proteomes" id="UP000229681"/>
    </source>
</evidence>
<evidence type="ECO:0000256" key="2">
    <source>
        <dbReference type="ARBA" id="ARBA00023002"/>
    </source>
</evidence>
<dbReference type="EMBL" id="PGTM01000563">
    <property type="protein sequence ID" value="PJF34201.1"/>
    <property type="molecule type" value="Genomic_DNA"/>
</dbReference>
<dbReference type="SUPFAM" id="SSF54665">
    <property type="entry name" value="CO dehydrogenase molybdoprotein N-domain-like"/>
    <property type="match status" value="1"/>
</dbReference>
<comment type="caution">
    <text evidence="5">The sequence shown here is derived from an EMBL/GenBank/DDBJ whole genome shotgun (WGS) entry which is preliminary data.</text>
</comment>
<feature type="non-terminal residue" evidence="5">
    <location>
        <position position="148"/>
    </location>
</feature>
<feature type="non-terminal residue" evidence="5">
    <location>
        <position position="1"/>
    </location>
</feature>
<dbReference type="Gene3D" id="3.90.1170.50">
    <property type="entry name" value="Aldehyde oxidase/xanthine dehydrogenase, a/b hammerhead"/>
    <property type="match status" value="1"/>
</dbReference>
<sequence length="148" mass="15761">AVLRAAAILRGEEVPPVEEDERAAPLPVDLLRPFGSDTPHVADDDGAAGSNGGTRTQTPVKPLVVPTTEIRDTAVIGKPEQKVDAVKLALGKPAFADDFELRGMLYGALMTSPHAHARIKQIDTSKAKAIPGIHPVLTYKNLPRVIYA</sequence>
<keyword evidence="2" id="KW-0560">Oxidoreductase</keyword>
<name>A0A2M8P9G7_9CHLR</name>
<feature type="domain" description="Aldehyde oxidase/xanthine dehydrogenase a/b hammerhead" evidence="4">
    <location>
        <begin position="90"/>
        <end position="148"/>
    </location>
</feature>
<accession>A0A2M8P9G7</accession>
<dbReference type="Proteomes" id="UP000229681">
    <property type="component" value="Unassembled WGS sequence"/>
</dbReference>
<keyword evidence="1" id="KW-0500">Molybdenum</keyword>
<dbReference type="GO" id="GO:0005506">
    <property type="term" value="F:iron ion binding"/>
    <property type="evidence" value="ECO:0007669"/>
    <property type="project" value="InterPro"/>
</dbReference>
<dbReference type="InterPro" id="IPR000674">
    <property type="entry name" value="Ald_Oxase/Xan_DH_a/b"/>
</dbReference>
<proteinExistence type="predicted"/>
<protein>
    <submittedName>
        <fullName evidence="5">Xanthine dehydrogenase</fullName>
    </submittedName>
</protein>
<dbReference type="PANTHER" id="PTHR11908">
    <property type="entry name" value="XANTHINE DEHYDROGENASE"/>
    <property type="match status" value="1"/>
</dbReference>
<dbReference type="Pfam" id="PF01315">
    <property type="entry name" value="Ald_Xan_dh_C"/>
    <property type="match status" value="1"/>
</dbReference>
<feature type="region of interest" description="Disordered" evidence="3">
    <location>
        <begin position="16"/>
        <end position="61"/>
    </location>
</feature>
<dbReference type="AlphaFoldDB" id="A0A2M8P9G7"/>
<organism evidence="5 6">
    <name type="scientific">Candidatus Thermofonsia Clade 1 bacterium</name>
    <dbReference type="NCBI Taxonomy" id="2364210"/>
    <lineage>
        <taxon>Bacteria</taxon>
        <taxon>Bacillati</taxon>
        <taxon>Chloroflexota</taxon>
        <taxon>Candidatus Thermofontia</taxon>
        <taxon>Candidatus Thermofonsia Clade 1</taxon>
    </lineage>
</organism>
<gene>
    <name evidence="5" type="ORF">CUN49_16725</name>
</gene>
<dbReference type="PANTHER" id="PTHR11908:SF132">
    <property type="entry name" value="ALDEHYDE OXIDASE 1-RELATED"/>
    <property type="match status" value="1"/>
</dbReference>
<dbReference type="InterPro" id="IPR036856">
    <property type="entry name" value="Ald_Oxase/Xan_DH_a/b_sf"/>
</dbReference>
<evidence type="ECO:0000313" key="5">
    <source>
        <dbReference type="EMBL" id="PJF34201.1"/>
    </source>
</evidence>
<reference evidence="5 6" key="1">
    <citation type="submission" date="2017-11" db="EMBL/GenBank/DDBJ databases">
        <title>Evolution of Phototrophy in the Chloroflexi Phylum Driven by Horizontal Gene Transfer.</title>
        <authorList>
            <person name="Ward L.M."/>
            <person name="Hemp J."/>
            <person name="Shih P.M."/>
            <person name="Mcglynn S.E."/>
            <person name="Fischer W."/>
        </authorList>
    </citation>
    <scope>NUCLEOTIDE SEQUENCE [LARGE SCALE GENOMIC DNA]</scope>
    <source>
        <strain evidence="5">JP3_13</strain>
    </source>
</reference>
<dbReference type="GO" id="GO:0016491">
    <property type="term" value="F:oxidoreductase activity"/>
    <property type="evidence" value="ECO:0007669"/>
    <property type="project" value="UniProtKB-KW"/>
</dbReference>
<evidence type="ECO:0000256" key="1">
    <source>
        <dbReference type="ARBA" id="ARBA00022505"/>
    </source>
</evidence>